<proteinExistence type="predicted"/>
<gene>
    <name evidence="2" type="ORF">HMPREF9474_00233</name>
</gene>
<accession>E7GH40</accession>
<dbReference type="Pfam" id="PF13354">
    <property type="entry name" value="Beta-lactamase2"/>
    <property type="match status" value="1"/>
</dbReference>
<dbReference type="SUPFAM" id="SSF56601">
    <property type="entry name" value="beta-lactamase/transpeptidase-like"/>
    <property type="match status" value="1"/>
</dbReference>
<dbReference type="PANTHER" id="PTHR35333">
    <property type="entry name" value="BETA-LACTAMASE"/>
    <property type="match status" value="1"/>
</dbReference>
<reference evidence="2 3" key="1">
    <citation type="submission" date="2010-12" db="EMBL/GenBank/DDBJ databases">
        <title>The Genome Sequence of Clostridium symbiosum strain WAL-14163.</title>
        <authorList>
            <person name="Earl A."/>
            <person name="Ward D."/>
            <person name="Feldgarden M."/>
            <person name="Gevers D."/>
            <person name="Finegold S.M."/>
            <person name="Summanen P.H."/>
            <person name="Molitoris D.R."/>
            <person name="Vaisanen M.L."/>
            <person name="Daigneault M."/>
            <person name="Young S.K."/>
            <person name="Zeng Q."/>
            <person name="Gargeya S."/>
            <person name="Fitzgerald M."/>
            <person name="Haas B."/>
            <person name="Abouelleil A."/>
            <person name="Alvarado L."/>
            <person name="Arachchi H.M."/>
            <person name="Berlin A."/>
            <person name="Brown A."/>
            <person name="Chapman S.B."/>
            <person name="Chen Z."/>
            <person name="Dunbar C."/>
            <person name="Freedman E."/>
            <person name="Gearin G."/>
            <person name="Gellesch M."/>
            <person name="Goldberg J."/>
            <person name="Griggs A."/>
            <person name="Gujja S."/>
            <person name="Heilman E."/>
            <person name="Heiman D."/>
            <person name="Howarth C."/>
            <person name="Larson L."/>
            <person name="Lui A."/>
            <person name="MacDonald P.J.P."/>
            <person name="Mehta T."/>
            <person name="Montmayeur A."/>
            <person name="Murphy C."/>
            <person name="Neiman D."/>
            <person name="Pearson M."/>
            <person name="Priest M."/>
            <person name="Roberts A."/>
            <person name="Saif S."/>
            <person name="Shea T."/>
            <person name="Shenoy N."/>
            <person name="Sisk P."/>
            <person name="Stolte C."/>
            <person name="Sykes S."/>
            <person name="White J."/>
            <person name="Yandava C."/>
            <person name="Nusbaum C."/>
            <person name="Birren B."/>
        </authorList>
    </citation>
    <scope>NUCLEOTIDE SEQUENCE [LARGE SCALE GENOMIC DNA]</scope>
    <source>
        <strain evidence="2 3">WAL-14163</strain>
    </source>
</reference>
<dbReference type="RefSeq" id="WP_003497460.1">
    <property type="nucleotide sequence ID" value="NZ_GL834305.1"/>
</dbReference>
<evidence type="ECO:0000259" key="1">
    <source>
        <dbReference type="Pfam" id="PF13354"/>
    </source>
</evidence>
<dbReference type="STRING" id="1512.GCA_900049235_00267"/>
<organism evidence="2 3">
    <name type="scientific">Clostridium symbiosum (strain WAL-14163)</name>
    <dbReference type="NCBI Taxonomy" id="742740"/>
    <lineage>
        <taxon>Bacteria</taxon>
        <taxon>Bacillati</taxon>
        <taxon>Bacillota</taxon>
        <taxon>Clostridia</taxon>
        <taxon>Lachnospirales</taxon>
        <taxon>Lachnospiraceae</taxon>
        <taxon>Otoolea</taxon>
    </lineage>
</organism>
<dbReference type="GO" id="GO:0030655">
    <property type="term" value="P:beta-lactam antibiotic catabolic process"/>
    <property type="evidence" value="ECO:0007669"/>
    <property type="project" value="InterPro"/>
</dbReference>
<dbReference type="EMBL" id="ADLQ01000009">
    <property type="protein sequence ID" value="EGA95936.1"/>
    <property type="molecule type" value="Genomic_DNA"/>
</dbReference>
<dbReference type="AlphaFoldDB" id="E7GH40"/>
<dbReference type="GO" id="GO:0046677">
    <property type="term" value="P:response to antibiotic"/>
    <property type="evidence" value="ECO:0007669"/>
    <property type="project" value="InterPro"/>
</dbReference>
<keyword evidence="3" id="KW-1185">Reference proteome</keyword>
<dbReference type="InterPro" id="IPR000871">
    <property type="entry name" value="Beta-lactam_class-A"/>
</dbReference>
<dbReference type="InterPro" id="IPR012338">
    <property type="entry name" value="Beta-lactam/transpept-like"/>
</dbReference>
<dbReference type="eggNOG" id="COG2367">
    <property type="taxonomic scope" value="Bacteria"/>
</dbReference>
<feature type="domain" description="Beta-lactamase class A catalytic" evidence="1">
    <location>
        <begin position="23"/>
        <end position="230"/>
    </location>
</feature>
<dbReference type="Gene3D" id="3.40.710.10">
    <property type="entry name" value="DD-peptidase/beta-lactamase superfamily"/>
    <property type="match status" value="1"/>
</dbReference>
<dbReference type="HOGENOM" id="CLU_031960_9_2_9"/>
<comment type="caution">
    <text evidence="2">The sequence shown here is derived from an EMBL/GenBank/DDBJ whole genome shotgun (WGS) entry which is preliminary data.</text>
</comment>
<protein>
    <recommendedName>
        <fullName evidence="1">Beta-lactamase class A catalytic domain-containing protein</fullName>
    </recommendedName>
</protein>
<dbReference type="Proteomes" id="UP000002970">
    <property type="component" value="Unassembled WGS sequence"/>
</dbReference>
<name>E7GH40_CLOS6</name>
<evidence type="ECO:0000313" key="2">
    <source>
        <dbReference type="EMBL" id="EGA95936.1"/>
    </source>
</evidence>
<dbReference type="GO" id="GO:0008800">
    <property type="term" value="F:beta-lactamase activity"/>
    <property type="evidence" value="ECO:0007669"/>
    <property type="project" value="InterPro"/>
</dbReference>
<sequence length="262" mass="29071">MDTDKLKLNVLNLCSRIEGKKAIVIEDLKTGEAVEINRDEVFPAASLIKVPVLSALFRMAKESQIALDERIELEKDSRIGGFGILKDLGDGLNPSVRDLAVLMITLSDNIAANLLIDRIGMSQINSELQAMGMKHTVLQRKMMDSQAKERGLDNYTSAGDMQKLMKAILESSFRGDILDILFRQQCNNKLPALMEGDVRFAHKTGDLPGVEHDAGIICTDDREIIAIVLTDELADNREGIWLNQEIGKLINSELIRENAVKV</sequence>
<evidence type="ECO:0000313" key="3">
    <source>
        <dbReference type="Proteomes" id="UP000002970"/>
    </source>
</evidence>
<dbReference type="InterPro" id="IPR045155">
    <property type="entry name" value="Beta-lactam_cat"/>
</dbReference>
<dbReference type="PANTHER" id="PTHR35333:SF3">
    <property type="entry name" value="BETA-LACTAMASE-TYPE TRANSPEPTIDASE FOLD CONTAINING PROTEIN"/>
    <property type="match status" value="1"/>
</dbReference>